<gene>
    <name evidence="3" type="ORF">HMPREF9629_00239</name>
</gene>
<dbReference type="InterPro" id="IPR045584">
    <property type="entry name" value="Pilin-like"/>
</dbReference>
<comment type="caution">
    <text evidence="3">The sequence shown here is derived from an EMBL/GenBank/DDBJ whole genome shotgun (WGS) entry which is preliminary data.</text>
</comment>
<dbReference type="HOGENOM" id="CLU_597064_0_0_9"/>
<proteinExistence type="predicted"/>
<dbReference type="BioCyc" id="EBAC796937-HMP:GMGH-239-MONOMER"/>
<dbReference type="SMART" id="SM00327">
    <property type="entry name" value="VWA"/>
    <property type="match status" value="1"/>
</dbReference>
<protein>
    <recommendedName>
        <fullName evidence="2">VWFA domain-containing protein</fullName>
    </recommendedName>
</protein>
<organism evidence="3 4">
    <name type="scientific">Peptoanaerobacter stomatis</name>
    <dbReference type="NCBI Taxonomy" id="796937"/>
    <lineage>
        <taxon>Bacteria</taxon>
        <taxon>Bacillati</taxon>
        <taxon>Bacillota</taxon>
        <taxon>Clostridia</taxon>
        <taxon>Peptostreptococcales</taxon>
        <taxon>Filifactoraceae</taxon>
        <taxon>Peptoanaerobacter</taxon>
    </lineage>
</organism>
<dbReference type="PROSITE" id="PS50234">
    <property type="entry name" value="VWFA"/>
    <property type="match status" value="1"/>
</dbReference>
<dbReference type="EMBL" id="AFZE01000012">
    <property type="protein sequence ID" value="EHL15500.1"/>
    <property type="molecule type" value="Genomic_DNA"/>
</dbReference>
<evidence type="ECO:0000259" key="2">
    <source>
        <dbReference type="PROSITE" id="PS50234"/>
    </source>
</evidence>
<reference evidence="3 4" key="1">
    <citation type="submission" date="2011-08" db="EMBL/GenBank/DDBJ databases">
        <title>The Genome Sequence of Eubacteriaceae bacterium ACC19a.</title>
        <authorList>
            <consortium name="The Broad Institute Genome Sequencing Platform"/>
            <person name="Earl A."/>
            <person name="Ward D."/>
            <person name="Feldgarden M."/>
            <person name="Gevers D."/>
            <person name="Sizova M."/>
            <person name="Hazen A."/>
            <person name="Epstein S."/>
            <person name="Young S.K."/>
            <person name="Zeng Q."/>
            <person name="Gargeya S."/>
            <person name="Fitzgerald M."/>
            <person name="Haas B."/>
            <person name="Abouelleil A."/>
            <person name="Alvarado L."/>
            <person name="Arachchi H.M."/>
            <person name="Berlin A."/>
            <person name="Brown A."/>
            <person name="Chapman S.B."/>
            <person name="Chen Z."/>
            <person name="Dunbar C."/>
            <person name="Freedman E."/>
            <person name="Gearin G."/>
            <person name="Gellesch M."/>
            <person name="Goldberg J."/>
            <person name="Griggs A."/>
            <person name="Gujja S."/>
            <person name="Heiman D."/>
            <person name="Howarth C."/>
            <person name="Larson L."/>
            <person name="Lui A."/>
            <person name="MacDonald P.J.P."/>
            <person name="Montmayeur A."/>
            <person name="Murphy C."/>
            <person name="Neiman D."/>
            <person name="Pearson M."/>
            <person name="Priest M."/>
            <person name="Roberts A."/>
            <person name="Saif S."/>
            <person name="Shea T."/>
            <person name="Shenoy N."/>
            <person name="Sisk P."/>
            <person name="Stolte C."/>
            <person name="Sykes S."/>
            <person name="Wortman J."/>
            <person name="Nusbaum C."/>
            <person name="Birren B."/>
        </authorList>
    </citation>
    <scope>NUCLEOTIDE SEQUENCE [LARGE SCALE GENOMIC DNA]</scope>
    <source>
        <strain evidence="3 4">ACC19a</strain>
    </source>
</reference>
<dbReference type="PROSITE" id="PS00409">
    <property type="entry name" value="PROKAR_NTER_METHYL"/>
    <property type="match status" value="1"/>
</dbReference>
<accession>G9X080</accession>
<feature type="transmembrane region" description="Helical" evidence="1">
    <location>
        <begin position="12"/>
        <end position="34"/>
    </location>
</feature>
<dbReference type="SUPFAM" id="SSF53300">
    <property type="entry name" value="vWA-like"/>
    <property type="match status" value="1"/>
</dbReference>
<sequence length="517" mass="58146">MVKKKGFTLIEIVVVLAIMGIGFLVVNNVFSLVINTNKIANNEFDLQSNMRIVSENLNQKIRFSPAVFTLKKETFEKPKKSGWRYFGIEDVKDSSGNITGKQVVEYIPVIEKEEIVDGETVITYKSTGTAADHNRKVLINNINDVDINMYFDKNMSNKNSKLLDFVIEGVTKDSLRRKMTISTKLQALNAMVVEHEGNPAVAIAYRDEVPGKRVKGTQEAYAIITLTLDISGSMSYNLNGHRPTPTNPSRIKILNEKTNKLIADLKSAGDKIYIRIIPYDTRVDGYDKSLPEFQNIKGVNFRNLSAGGGTNTGEALLKAYEMLSNKSPNIPTGSKVNYYNILLTDGEPQSETRYVLRGDRSGPYSSYPAQDMNNMYHSEDVKKWWSFGTVYDYTDYYFFRDKWTSTLYNSSNYYGTKSGSVIYGMKYVKRIAKDYISTSPLGIKSYVIGFGAGNDRLSKEIASYCVGHDSMVNAPLNKDGKSAYYSATSSEQLDIVYSELTEIIKGDMWHVMGPYDN</sequence>
<dbReference type="NCBIfam" id="TIGR02532">
    <property type="entry name" value="IV_pilin_GFxxxE"/>
    <property type="match status" value="1"/>
</dbReference>
<name>G9X080_9FIRM</name>
<feature type="domain" description="VWFA" evidence="2">
    <location>
        <begin position="223"/>
        <end position="500"/>
    </location>
</feature>
<evidence type="ECO:0000313" key="4">
    <source>
        <dbReference type="Proteomes" id="UP000006437"/>
    </source>
</evidence>
<dbReference type="InterPro" id="IPR012902">
    <property type="entry name" value="N_methyl_site"/>
</dbReference>
<evidence type="ECO:0000313" key="3">
    <source>
        <dbReference type="EMBL" id="EHL15500.1"/>
    </source>
</evidence>
<dbReference type="AlphaFoldDB" id="G9X080"/>
<keyword evidence="1" id="KW-1133">Transmembrane helix</keyword>
<dbReference type="RefSeq" id="WP_009524476.1">
    <property type="nucleotide sequence ID" value="NZ_JH414546.1"/>
</dbReference>
<keyword evidence="1" id="KW-0812">Transmembrane</keyword>
<dbReference type="SUPFAM" id="SSF54523">
    <property type="entry name" value="Pili subunits"/>
    <property type="match status" value="1"/>
</dbReference>
<dbReference type="Proteomes" id="UP000006437">
    <property type="component" value="Unassembled WGS sequence"/>
</dbReference>
<dbReference type="CDD" id="cd00198">
    <property type="entry name" value="vWFA"/>
    <property type="match status" value="1"/>
</dbReference>
<evidence type="ECO:0000256" key="1">
    <source>
        <dbReference type="SAM" id="Phobius"/>
    </source>
</evidence>
<dbReference type="Gene3D" id="3.40.50.410">
    <property type="entry name" value="von Willebrand factor, type A domain"/>
    <property type="match status" value="1"/>
</dbReference>
<keyword evidence="1" id="KW-0472">Membrane</keyword>
<dbReference type="Pfam" id="PF07963">
    <property type="entry name" value="N_methyl"/>
    <property type="match status" value="1"/>
</dbReference>
<dbReference type="InterPro" id="IPR002035">
    <property type="entry name" value="VWF_A"/>
</dbReference>
<dbReference type="InterPro" id="IPR036465">
    <property type="entry name" value="vWFA_dom_sf"/>
</dbReference>